<dbReference type="GO" id="GO:0004748">
    <property type="term" value="F:ribonucleoside-diphosphate reductase activity, thioredoxin disulfide as acceptor"/>
    <property type="evidence" value="ECO:0007669"/>
    <property type="project" value="TreeGrafter"/>
</dbReference>
<dbReference type="GO" id="GO:0006260">
    <property type="term" value="P:DNA replication"/>
    <property type="evidence" value="ECO:0007669"/>
    <property type="project" value="InterPro"/>
</dbReference>
<evidence type="ECO:0000313" key="1">
    <source>
        <dbReference type="EMBL" id="KKM90125.1"/>
    </source>
</evidence>
<organism evidence="1">
    <name type="scientific">marine sediment metagenome</name>
    <dbReference type="NCBI Taxonomy" id="412755"/>
    <lineage>
        <taxon>unclassified sequences</taxon>
        <taxon>metagenomes</taxon>
        <taxon>ecological metagenomes</taxon>
    </lineage>
</organism>
<dbReference type="InterPro" id="IPR012833">
    <property type="entry name" value="NrdD"/>
</dbReference>
<dbReference type="PANTHER" id="PTHR21075">
    <property type="entry name" value="ANAEROBIC RIBONUCLEOSIDE-TRIPHOSPHATE REDUCTASE"/>
    <property type="match status" value="1"/>
</dbReference>
<dbReference type="PANTHER" id="PTHR21075:SF0">
    <property type="entry name" value="ANAEROBIC RIBONUCLEOSIDE-TRIPHOSPHATE REDUCTASE"/>
    <property type="match status" value="1"/>
</dbReference>
<dbReference type="AlphaFoldDB" id="A0A0F9NMR7"/>
<accession>A0A0F9NMR7</accession>
<protein>
    <submittedName>
        <fullName evidence="1">Uncharacterized protein</fullName>
    </submittedName>
</protein>
<dbReference type="GO" id="GO:0031250">
    <property type="term" value="C:anaerobic ribonucleoside-triphosphate reductase complex"/>
    <property type="evidence" value="ECO:0007669"/>
    <property type="project" value="TreeGrafter"/>
</dbReference>
<dbReference type="GO" id="GO:0008998">
    <property type="term" value="F:ribonucleoside-triphosphate reductase (thioredoxin) activity"/>
    <property type="evidence" value="ECO:0007669"/>
    <property type="project" value="InterPro"/>
</dbReference>
<name>A0A0F9NMR7_9ZZZZ</name>
<dbReference type="Gene3D" id="3.20.70.20">
    <property type="match status" value="1"/>
</dbReference>
<proteinExistence type="predicted"/>
<gene>
    <name evidence="1" type="ORF">LCGC14_1241800</name>
</gene>
<dbReference type="EMBL" id="LAZR01006716">
    <property type="protein sequence ID" value="KKM90125.1"/>
    <property type="molecule type" value="Genomic_DNA"/>
</dbReference>
<dbReference type="SUPFAM" id="SSF51998">
    <property type="entry name" value="PFL-like glycyl radical enzymes"/>
    <property type="match status" value="1"/>
</dbReference>
<dbReference type="Pfam" id="PF13597">
    <property type="entry name" value="NRDD"/>
    <property type="match status" value="1"/>
</dbReference>
<sequence length="567" mass="65304">MIRIKSINYEHAAQRRTFVGVVYSRGSKEIKETILNSLDRRFSKLHREGRIHIHDLEAYGQTYNCLTPNILQSFPFKSFENYSEFRKILELFNYYKYIIVGLGNEQSGGIGVANFDEEVEILYTKLNIAKNEENFKFLQDCIDSFLKWINEARDRCGQVQYYVTLNLGLATGEVSRFVTSSVLRCFKVSDYIRPNIIFKLKNGINHKKEDKNYDLFQLAMDCTCKKMIPTYFLGDSNHNLTIDPFKIALMGCRSKVYQNLHGEDTTIGRANIVYNTINLPRIALEINKENSSLSKNEKVRLFKIKWGEIAEVVKDLLFDRFYKTCELDVDDLTCNLQNNLMIKDLSKVDSLEEVFKNGTLSIGFIGLSETIELLTGEKFFTSEENHEIAIDIVKTMKETIDNYRKKYNMNFSLLGTSGEFISGRFPSEDKKYFSHPLIDKEFYTNSFHVDVDSLLNPFDKLKYEGPFHKFCNGGCISYVEFQSAPLNNIEAISELIECAIKRDVNYLGFNFPMDCCKDCGTTGTFDNCGKCGSTNILRIRRVSGYLEDANFFTPGKKAEVAHRKPNI</sequence>
<comment type="caution">
    <text evidence="1">The sequence shown here is derived from an EMBL/GenBank/DDBJ whole genome shotgun (WGS) entry which is preliminary data.</text>
</comment>
<reference evidence="1" key="1">
    <citation type="journal article" date="2015" name="Nature">
        <title>Complex archaea that bridge the gap between prokaryotes and eukaryotes.</title>
        <authorList>
            <person name="Spang A."/>
            <person name="Saw J.H."/>
            <person name="Jorgensen S.L."/>
            <person name="Zaremba-Niedzwiedzka K."/>
            <person name="Martijn J."/>
            <person name="Lind A.E."/>
            <person name="van Eijk R."/>
            <person name="Schleper C."/>
            <person name="Guy L."/>
            <person name="Ettema T.J."/>
        </authorList>
    </citation>
    <scope>NUCLEOTIDE SEQUENCE</scope>
</reference>
<dbReference type="GO" id="GO:0009265">
    <property type="term" value="P:2'-deoxyribonucleotide biosynthetic process"/>
    <property type="evidence" value="ECO:0007669"/>
    <property type="project" value="TreeGrafter"/>
</dbReference>